<dbReference type="Gene3D" id="1.10.10.2830">
    <property type="match status" value="1"/>
</dbReference>
<dbReference type="Gene3D" id="3.90.1530.30">
    <property type="match status" value="1"/>
</dbReference>
<dbReference type="InterPro" id="IPR050336">
    <property type="entry name" value="Chromosome_partition/occlusion"/>
</dbReference>
<dbReference type="STRING" id="1280948.HY36_05970"/>
<dbReference type="eggNOG" id="COG1475">
    <property type="taxonomic scope" value="Bacteria"/>
</dbReference>
<dbReference type="Pfam" id="PF02195">
    <property type="entry name" value="ParB_N"/>
    <property type="match status" value="1"/>
</dbReference>
<organism evidence="2 3">
    <name type="scientific">Hyphomonas atlantica</name>
    <dbReference type="NCBI Taxonomy" id="1280948"/>
    <lineage>
        <taxon>Bacteria</taxon>
        <taxon>Pseudomonadati</taxon>
        <taxon>Pseudomonadota</taxon>
        <taxon>Alphaproteobacteria</taxon>
        <taxon>Hyphomonadales</taxon>
        <taxon>Hyphomonadaceae</taxon>
        <taxon>Hyphomonas</taxon>
    </lineage>
</organism>
<gene>
    <name evidence="2" type="ORF">HY36_05970</name>
</gene>
<dbReference type="AlphaFoldDB" id="A0A059E0P0"/>
<dbReference type="GO" id="GO:0007059">
    <property type="term" value="P:chromosome segregation"/>
    <property type="evidence" value="ECO:0007669"/>
    <property type="project" value="TreeGrafter"/>
</dbReference>
<dbReference type="EMBL" id="AWFH01000023">
    <property type="protein sequence ID" value="KCZ60524.1"/>
    <property type="molecule type" value="Genomic_DNA"/>
</dbReference>
<dbReference type="PATRIC" id="fig|1280948.3.peg.2245"/>
<keyword evidence="3" id="KW-1185">Reference proteome</keyword>
<feature type="domain" description="ParB-like N-terminal" evidence="1">
    <location>
        <begin position="15"/>
        <end position="109"/>
    </location>
</feature>
<dbReference type="Proteomes" id="UP000024547">
    <property type="component" value="Unassembled WGS sequence"/>
</dbReference>
<dbReference type="PANTHER" id="PTHR33375:SF7">
    <property type="entry name" value="CHROMOSOME 2-PARTITIONING PROTEIN PARB-RELATED"/>
    <property type="match status" value="1"/>
</dbReference>
<dbReference type="CDD" id="cd16406">
    <property type="entry name" value="ParB_N_like"/>
    <property type="match status" value="1"/>
</dbReference>
<dbReference type="OrthoDB" id="9813122at2"/>
<dbReference type="SMART" id="SM00470">
    <property type="entry name" value="ParB"/>
    <property type="match status" value="1"/>
</dbReference>
<dbReference type="InterPro" id="IPR036086">
    <property type="entry name" value="ParB/Sulfiredoxin_sf"/>
</dbReference>
<name>A0A059E0P0_9PROT</name>
<evidence type="ECO:0000313" key="2">
    <source>
        <dbReference type="EMBL" id="KCZ60524.1"/>
    </source>
</evidence>
<accession>A0A059E0P0</accession>
<proteinExistence type="predicted"/>
<dbReference type="PANTHER" id="PTHR33375">
    <property type="entry name" value="CHROMOSOME-PARTITIONING PROTEIN PARB-RELATED"/>
    <property type="match status" value="1"/>
</dbReference>
<dbReference type="SUPFAM" id="SSF110849">
    <property type="entry name" value="ParB/Sulfiredoxin"/>
    <property type="match status" value="1"/>
</dbReference>
<dbReference type="SUPFAM" id="SSF109709">
    <property type="entry name" value="KorB DNA-binding domain-like"/>
    <property type="match status" value="1"/>
</dbReference>
<dbReference type="RefSeq" id="WP_035552452.1">
    <property type="nucleotide sequence ID" value="NZ_AWFH01000023.1"/>
</dbReference>
<sequence>MADTQTLAAPEHKALSLPLSQLSIGKDNPRADVAEDEDVAALATSIAAIGLVQPLIVIKRGGGFEVIDGRRRFLALKRLENDGRLSSDQSIAVMHVTQKHMAAGLVANIQRRAMTPVEIFKAVSALSKSIKSPDRIAGVLGVEARTVRQYQALGALPADFLTALENREVSFDMAKTLCQITDLDRRAGFIEQALAGELQNWQLRNLLKAEKRRSDEHLPQFITETAYTKAGGKIEGDLFDDYTFWITGEAVKTAFADAVEPLFKAIAGRGLADVEVVVETDDPADCVDLEDLVELGDEPGEVDFDTTWETLESAVYEAWRDHVDTGTLESRSAVIAALEALHTFLLSAISGDIRARMTARIAFGSMPVVTYKLPDVETETAGTGSGTDLDAAEDVDAKKADEAVRMQDDIGKRHLNPSGALKQRLSEIRTRVFAKDLAARPDVAIALLIAQLSGRLRDTCQGASPLKISPTVFSTGIGNDVVKEDTSWAATTEEVDRLVTPPDGKDLIEHLLGLKDTDRLACLAVLVAQCVDLTEPRQAYVGSPDLGFAGAVAAKIGAEASKHWTPDTVTLTGFTKGALVDIAADLGSVLDESQKKMSLVSQVEDMTAEQAWVHPIVRLGDAGT</sequence>
<protein>
    <recommendedName>
        <fullName evidence="1">ParB-like N-terminal domain-containing protein</fullName>
    </recommendedName>
</protein>
<reference evidence="2 3" key="1">
    <citation type="journal article" date="2014" name="Antonie Van Leeuwenhoek">
        <title>Hyphomonas beringensis sp. nov. and Hyphomonas chukchiensis sp. nov., isolated from surface seawater of the Bering Sea and Chukchi Sea.</title>
        <authorList>
            <person name="Li C."/>
            <person name="Lai Q."/>
            <person name="Li G."/>
            <person name="Dong C."/>
            <person name="Wang J."/>
            <person name="Liao Y."/>
            <person name="Shao Z."/>
        </authorList>
    </citation>
    <scope>NUCLEOTIDE SEQUENCE [LARGE SCALE GENOMIC DNA]</scope>
    <source>
        <strain evidence="2 3">22II1-22F38</strain>
    </source>
</reference>
<comment type="caution">
    <text evidence="2">The sequence shown here is derived from an EMBL/GenBank/DDBJ whole genome shotgun (WGS) entry which is preliminary data.</text>
</comment>
<evidence type="ECO:0000259" key="1">
    <source>
        <dbReference type="SMART" id="SM00470"/>
    </source>
</evidence>
<dbReference type="InterPro" id="IPR003115">
    <property type="entry name" value="ParB_N"/>
</dbReference>
<evidence type="ECO:0000313" key="3">
    <source>
        <dbReference type="Proteomes" id="UP000024547"/>
    </source>
</evidence>
<dbReference type="GO" id="GO:0005694">
    <property type="term" value="C:chromosome"/>
    <property type="evidence" value="ECO:0007669"/>
    <property type="project" value="TreeGrafter"/>
</dbReference>